<proteinExistence type="predicted"/>
<keyword evidence="2" id="KW-1185">Reference proteome</keyword>
<evidence type="ECO:0000313" key="1">
    <source>
        <dbReference type="EMBL" id="VDM48944.1"/>
    </source>
</evidence>
<evidence type="ECO:0000313" key="2">
    <source>
        <dbReference type="Proteomes" id="UP000050794"/>
    </source>
</evidence>
<organism evidence="2 3">
    <name type="scientific">Toxocara canis</name>
    <name type="common">Canine roundworm</name>
    <dbReference type="NCBI Taxonomy" id="6265"/>
    <lineage>
        <taxon>Eukaryota</taxon>
        <taxon>Metazoa</taxon>
        <taxon>Ecdysozoa</taxon>
        <taxon>Nematoda</taxon>
        <taxon>Chromadorea</taxon>
        <taxon>Rhabditida</taxon>
        <taxon>Spirurina</taxon>
        <taxon>Ascaridomorpha</taxon>
        <taxon>Ascaridoidea</taxon>
        <taxon>Toxocaridae</taxon>
        <taxon>Toxocara</taxon>
    </lineage>
</organism>
<dbReference type="EMBL" id="UYWY01024618">
    <property type="protein sequence ID" value="VDM48944.1"/>
    <property type="molecule type" value="Genomic_DNA"/>
</dbReference>
<protein>
    <submittedName>
        <fullName evidence="3">DEK_C domain-containing protein</fullName>
    </submittedName>
</protein>
<reference evidence="3" key="1">
    <citation type="submission" date="2016-06" db="UniProtKB">
        <authorList>
            <consortium name="WormBaseParasite"/>
        </authorList>
    </citation>
    <scope>IDENTIFICATION</scope>
</reference>
<reference evidence="1 2" key="2">
    <citation type="submission" date="2018-11" db="EMBL/GenBank/DDBJ databases">
        <authorList>
            <consortium name="Pathogen Informatics"/>
        </authorList>
    </citation>
    <scope>NUCLEOTIDE SEQUENCE [LARGE SCALE GENOMIC DNA]</scope>
</reference>
<gene>
    <name evidence="1" type="ORF">TCNE_LOCUS17623</name>
</gene>
<evidence type="ECO:0000313" key="3">
    <source>
        <dbReference type="WBParaSite" id="TCNE_0001762501-mRNA-1"/>
    </source>
</evidence>
<accession>A0A183VA54</accession>
<name>A0A183VA54_TOXCA</name>
<dbReference type="WBParaSite" id="TCNE_0001762501-mRNA-1">
    <property type="protein sequence ID" value="TCNE_0001762501-mRNA-1"/>
    <property type="gene ID" value="TCNE_0001762501"/>
</dbReference>
<dbReference type="AlphaFoldDB" id="A0A183VA54"/>
<sequence length="195" mass="21796">MMNSFEGKFSKLSAEAERLVDDILANRPAYFTKNQVREKLLDELNSRFRKQCESIVFQHTGTDESIMTLLADIRPRVESFLGLSGDEALDEVQHMEENHQVCDMDIESESEQGVSSVDNGQQQHALSDIQLPPPTKLPPCNYAQASPTSSITSEPIWNPNLSISSTSGQFHLNGIQAITDEMHFISSLQLAEAER</sequence>
<dbReference type="Proteomes" id="UP000050794">
    <property type="component" value="Unassembled WGS sequence"/>
</dbReference>